<proteinExistence type="predicted"/>
<dbReference type="AlphaFoldDB" id="A0A9Q1F448"/>
<evidence type="ECO:0000313" key="1">
    <source>
        <dbReference type="EMBL" id="KAJ8350485.1"/>
    </source>
</evidence>
<organism evidence="1 2">
    <name type="scientific">Synaphobranchus kaupii</name>
    <name type="common">Kaup's arrowtooth eel</name>
    <dbReference type="NCBI Taxonomy" id="118154"/>
    <lineage>
        <taxon>Eukaryota</taxon>
        <taxon>Metazoa</taxon>
        <taxon>Chordata</taxon>
        <taxon>Craniata</taxon>
        <taxon>Vertebrata</taxon>
        <taxon>Euteleostomi</taxon>
        <taxon>Actinopterygii</taxon>
        <taxon>Neopterygii</taxon>
        <taxon>Teleostei</taxon>
        <taxon>Anguilliformes</taxon>
        <taxon>Synaphobranchidae</taxon>
        <taxon>Synaphobranchus</taxon>
    </lineage>
</organism>
<dbReference type="EMBL" id="JAINUF010000009">
    <property type="protein sequence ID" value="KAJ8350485.1"/>
    <property type="molecule type" value="Genomic_DNA"/>
</dbReference>
<gene>
    <name evidence="1" type="ORF">SKAU_G00256150</name>
</gene>
<keyword evidence="2" id="KW-1185">Reference proteome</keyword>
<comment type="caution">
    <text evidence="1">The sequence shown here is derived from an EMBL/GenBank/DDBJ whole genome shotgun (WGS) entry which is preliminary data.</text>
</comment>
<dbReference type="Proteomes" id="UP001152622">
    <property type="component" value="Chromosome 9"/>
</dbReference>
<name>A0A9Q1F448_SYNKA</name>
<sequence length="66" mass="7218">MTTALICCPTPPTPPTLSKLCIPDPPRKSRSATAEIWFLMGYRRTKQTVATHERQANSSQSSRSGG</sequence>
<accession>A0A9Q1F448</accession>
<evidence type="ECO:0000313" key="2">
    <source>
        <dbReference type="Proteomes" id="UP001152622"/>
    </source>
</evidence>
<reference evidence="1" key="1">
    <citation type="journal article" date="2023" name="Science">
        <title>Genome structures resolve the early diversification of teleost fishes.</title>
        <authorList>
            <person name="Parey E."/>
            <person name="Louis A."/>
            <person name="Montfort J."/>
            <person name="Bouchez O."/>
            <person name="Roques C."/>
            <person name="Iampietro C."/>
            <person name="Lluch J."/>
            <person name="Castinel A."/>
            <person name="Donnadieu C."/>
            <person name="Desvignes T."/>
            <person name="Floi Bucao C."/>
            <person name="Jouanno E."/>
            <person name="Wen M."/>
            <person name="Mejri S."/>
            <person name="Dirks R."/>
            <person name="Jansen H."/>
            <person name="Henkel C."/>
            <person name="Chen W.J."/>
            <person name="Zahm M."/>
            <person name="Cabau C."/>
            <person name="Klopp C."/>
            <person name="Thompson A.W."/>
            <person name="Robinson-Rechavi M."/>
            <person name="Braasch I."/>
            <person name="Lecointre G."/>
            <person name="Bobe J."/>
            <person name="Postlethwait J.H."/>
            <person name="Berthelot C."/>
            <person name="Roest Crollius H."/>
            <person name="Guiguen Y."/>
        </authorList>
    </citation>
    <scope>NUCLEOTIDE SEQUENCE</scope>
    <source>
        <strain evidence="1">WJC10195</strain>
    </source>
</reference>
<protein>
    <submittedName>
        <fullName evidence="1">Uncharacterized protein</fullName>
    </submittedName>
</protein>